<dbReference type="InterPro" id="IPR012471">
    <property type="entry name" value="DUF1690"/>
</dbReference>
<protein>
    <submittedName>
        <fullName evidence="1">CYFA0S08e03246g1_1</fullName>
    </submittedName>
    <submittedName>
        <fullName evidence="2">MICOS complex subunit MIC19</fullName>
    </submittedName>
</protein>
<organism evidence="1">
    <name type="scientific">Cyberlindnera fabianii</name>
    <name type="common">Yeast</name>
    <name type="synonym">Hansenula fabianii</name>
    <dbReference type="NCBI Taxonomy" id="36022"/>
    <lineage>
        <taxon>Eukaryota</taxon>
        <taxon>Fungi</taxon>
        <taxon>Dikarya</taxon>
        <taxon>Ascomycota</taxon>
        <taxon>Saccharomycotina</taxon>
        <taxon>Saccharomycetes</taxon>
        <taxon>Phaffomycetales</taxon>
        <taxon>Phaffomycetaceae</taxon>
        <taxon>Cyberlindnera</taxon>
    </lineage>
</organism>
<dbReference type="EMBL" id="MPUK01000009">
    <property type="protein sequence ID" value="ONH65927.1"/>
    <property type="molecule type" value="Genomic_DNA"/>
</dbReference>
<reference evidence="1" key="1">
    <citation type="journal article" date="2014" name="Genome Announc.">
        <title>Genome sequence of the yeast Cyberlindnera fabianii (Hansenula fabianii).</title>
        <authorList>
            <person name="Freel K.C."/>
            <person name="Sarilar V."/>
            <person name="Neuveglise C."/>
            <person name="Devillers H."/>
            <person name="Friedrich A."/>
            <person name="Schacherer J."/>
        </authorList>
    </citation>
    <scope>NUCLEOTIDE SEQUENCE</scope>
    <source>
        <strain evidence="1">YJS4271</strain>
    </source>
</reference>
<dbReference type="OMA" id="GKSLNCW"/>
<gene>
    <name evidence="2" type="ORF">BON22_4157</name>
    <name evidence="1" type="ORF">CYFA0S_08e03246g</name>
</gene>
<dbReference type="Proteomes" id="UP000189513">
    <property type="component" value="Unassembled WGS sequence"/>
</dbReference>
<evidence type="ECO:0000313" key="3">
    <source>
        <dbReference type="Proteomes" id="UP000189513"/>
    </source>
</evidence>
<reference evidence="3" key="2">
    <citation type="journal article" date="2017" name="Genome Announc.">
        <title>Genome sequences of Cyberlindnera fabianii 65, Pichia kudriavzevii 129, and Saccharomyces cerevisiae 131 isolated from fermented masau fruits in Zimbabwe.</title>
        <authorList>
            <person name="van Rijswijck I.M.H."/>
            <person name="Derks M.F.L."/>
            <person name="Abee T."/>
            <person name="de Ridder D."/>
            <person name="Smid E.J."/>
        </authorList>
    </citation>
    <scope>NUCLEOTIDE SEQUENCE [LARGE SCALE GENOMIC DNA]</scope>
    <source>
        <strain evidence="3">65</strain>
    </source>
</reference>
<dbReference type="EMBL" id="LK052893">
    <property type="protein sequence ID" value="CDR42067.1"/>
    <property type="molecule type" value="Genomic_DNA"/>
</dbReference>
<dbReference type="OrthoDB" id="5544375at2759"/>
<accession>A0A061B352</accession>
<dbReference type="Pfam" id="PF07956">
    <property type="entry name" value="DUF1690"/>
    <property type="match status" value="1"/>
</dbReference>
<evidence type="ECO:0000313" key="1">
    <source>
        <dbReference type="EMBL" id="CDR42067.1"/>
    </source>
</evidence>
<sequence length="152" mass="17298">MGASASKPTETKVFTPKTNIELGPGLVGQLEQSIETDYARSQYTEKAFEAEVSKKLDRIAKEASEKFDQTIKDSLLTKDSEKDKTISSQLLDGKLTKLQQDLEKRESKFVKVPEEVTKTKSEIVECLIKNKERPLNCWDEVKKFEKLVNQIN</sequence>
<reference evidence="2" key="3">
    <citation type="submission" date="2017-01" db="EMBL/GenBank/DDBJ databases">
        <authorList>
            <person name="Mah S.A."/>
            <person name="Swanson W.J."/>
            <person name="Moy G.W."/>
            <person name="Vacquier V.D."/>
        </authorList>
    </citation>
    <scope>NUCLEOTIDE SEQUENCE [LARGE SCALE GENOMIC DNA]</scope>
    <source>
        <strain evidence="2">65</strain>
    </source>
</reference>
<name>A0A061B352_CYBFA</name>
<evidence type="ECO:0000313" key="2">
    <source>
        <dbReference type="EMBL" id="ONH65927.1"/>
    </source>
</evidence>
<dbReference type="AlphaFoldDB" id="A0A061B352"/>
<keyword evidence="3" id="KW-1185">Reference proteome</keyword>
<proteinExistence type="predicted"/>
<dbReference type="VEuPathDB" id="FungiDB:BON22_4157"/>